<comment type="catalytic activity">
    <reaction evidence="8">
        <text>a quinone + NADH + H(+) = a quinol + NAD(+)</text>
        <dbReference type="Rhea" id="RHEA:46160"/>
        <dbReference type="ChEBI" id="CHEBI:15378"/>
        <dbReference type="ChEBI" id="CHEBI:24646"/>
        <dbReference type="ChEBI" id="CHEBI:57540"/>
        <dbReference type="ChEBI" id="CHEBI:57945"/>
        <dbReference type="ChEBI" id="CHEBI:132124"/>
        <dbReference type="EC" id="1.6.5.9"/>
    </reaction>
</comment>
<dbReference type="EMBL" id="FNQF01000002">
    <property type="protein sequence ID" value="SDZ86627.1"/>
    <property type="molecule type" value="Genomic_DNA"/>
</dbReference>
<keyword evidence="4" id="KW-0274">FAD</keyword>
<dbReference type="Gene3D" id="3.50.50.100">
    <property type="match status" value="1"/>
</dbReference>
<gene>
    <name evidence="12" type="ORF">SAMN05421540_1026</name>
</gene>
<dbReference type="Pfam" id="PF07992">
    <property type="entry name" value="Pyr_redox_2"/>
    <property type="match status" value="1"/>
</dbReference>
<dbReference type="InterPro" id="IPR023753">
    <property type="entry name" value="FAD/NAD-binding_dom"/>
</dbReference>
<keyword evidence="13" id="KW-1185">Reference proteome</keyword>
<evidence type="ECO:0000256" key="4">
    <source>
        <dbReference type="ARBA" id="ARBA00022827"/>
    </source>
</evidence>
<dbReference type="PRINTS" id="PR00411">
    <property type="entry name" value="PNDRDTASEI"/>
</dbReference>
<dbReference type="RefSeq" id="WP_093238835.1">
    <property type="nucleotide sequence ID" value="NZ_FNQF01000002.1"/>
</dbReference>
<organism evidence="12 13">
    <name type="scientific">Psychroflexus halocasei</name>
    <dbReference type="NCBI Taxonomy" id="908615"/>
    <lineage>
        <taxon>Bacteria</taxon>
        <taxon>Pseudomonadati</taxon>
        <taxon>Bacteroidota</taxon>
        <taxon>Flavobacteriia</taxon>
        <taxon>Flavobacteriales</taxon>
        <taxon>Flavobacteriaceae</taxon>
        <taxon>Psychroflexus</taxon>
    </lineage>
</organism>
<keyword evidence="7" id="KW-0520">NAD</keyword>
<evidence type="ECO:0000256" key="3">
    <source>
        <dbReference type="ARBA" id="ARBA00022630"/>
    </source>
</evidence>
<accession>A0A1H3WHJ3</accession>
<evidence type="ECO:0000256" key="9">
    <source>
        <dbReference type="SAM" id="Phobius"/>
    </source>
</evidence>
<proteinExistence type="inferred from homology"/>
<evidence type="ECO:0000256" key="8">
    <source>
        <dbReference type="ARBA" id="ARBA00047599"/>
    </source>
</evidence>
<dbReference type="InterPro" id="IPR054585">
    <property type="entry name" value="NDH2-like_C"/>
</dbReference>
<feature type="transmembrane region" description="Helical" evidence="9">
    <location>
        <begin position="373"/>
        <end position="390"/>
    </location>
</feature>
<keyword evidence="9" id="KW-0812">Transmembrane</keyword>
<dbReference type="GO" id="GO:0050136">
    <property type="term" value="F:NADH dehydrogenase (quinone) (non-electrogenic) activity"/>
    <property type="evidence" value="ECO:0007669"/>
    <property type="project" value="UniProtKB-EC"/>
</dbReference>
<dbReference type="EC" id="1.6.5.9" evidence="2"/>
<comment type="similarity">
    <text evidence="1">Belongs to the NADH dehydrogenase family.</text>
</comment>
<dbReference type="PANTHER" id="PTHR43706:SF47">
    <property type="entry name" value="EXTERNAL NADH-UBIQUINONE OXIDOREDUCTASE 1, MITOCHONDRIAL-RELATED"/>
    <property type="match status" value="1"/>
</dbReference>
<keyword evidence="3" id="KW-0285">Flavoprotein</keyword>
<evidence type="ECO:0000256" key="7">
    <source>
        <dbReference type="ARBA" id="ARBA00023027"/>
    </source>
</evidence>
<evidence type="ECO:0000313" key="12">
    <source>
        <dbReference type="EMBL" id="SDZ86627.1"/>
    </source>
</evidence>
<dbReference type="AlphaFoldDB" id="A0A1H3WHJ3"/>
<dbReference type="SUPFAM" id="SSF51905">
    <property type="entry name" value="FAD/NAD(P)-binding domain"/>
    <property type="match status" value="2"/>
</dbReference>
<keyword evidence="9" id="KW-1133">Transmembrane helix</keyword>
<evidence type="ECO:0000256" key="2">
    <source>
        <dbReference type="ARBA" id="ARBA00012637"/>
    </source>
</evidence>
<feature type="domain" description="External alternative NADH-ubiquinone oxidoreductase-like C-terminal" evidence="11">
    <location>
        <begin position="348"/>
        <end position="405"/>
    </location>
</feature>
<evidence type="ECO:0000259" key="10">
    <source>
        <dbReference type="Pfam" id="PF07992"/>
    </source>
</evidence>
<dbReference type="Pfam" id="PF22366">
    <property type="entry name" value="NDH2_C"/>
    <property type="match status" value="1"/>
</dbReference>
<reference evidence="12 13" key="1">
    <citation type="submission" date="2016-10" db="EMBL/GenBank/DDBJ databases">
        <authorList>
            <person name="de Groot N.N."/>
        </authorList>
    </citation>
    <scope>NUCLEOTIDE SEQUENCE [LARGE SCALE GENOMIC DNA]</scope>
    <source>
        <strain evidence="12 13">DSM 23581</strain>
    </source>
</reference>
<feature type="domain" description="FAD/NAD(P)-binding" evidence="10">
    <location>
        <begin position="3"/>
        <end position="324"/>
    </location>
</feature>
<dbReference type="PANTHER" id="PTHR43706">
    <property type="entry name" value="NADH DEHYDROGENASE"/>
    <property type="match status" value="1"/>
</dbReference>
<evidence type="ECO:0000256" key="1">
    <source>
        <dbReference type="ARBA" id="ARBA00005272"/>
    </source>
</evidence>
<evidence type="ECO:0000313" key="13">
    <source>
        <dbReference type="Proteomes" id="UP000198820"/>
    </source>
</evidence>
<dbReference type="InterPro" id="IPR036188">
    <property type="entry name" value="FAD/NAD-bd_sf"/>
</dbReference>
<keyword evidence="9" id="KW-0472">Membrane</keyword>
<evidence type="ECO:0000256" key="6">
    <source>
        <dbReference type="ARBA" id="ARBA00023002"/>
    </source>
</evidence>
<evidence type="ECO:0000259" key="11">
    <source>
        <dbReference type="Pfam" id="PF22366"/>
    </source>
</evidence>
<dbReference type="InterPro" id="IPR045024">
    <property type="entry name" value="NDH-2"/>
</dbReference>
<keyword evidence="6" id="KW-0560">Oxidoreductase</keyword>
<sequence length="432" mass="48518">MDKKIVIIGGGFAGINLAKSLGNVKGFDVTLVDKNNYNFFTPLLYQVSTGMLDVSSITIPFRTLFKGKENLNYRLGKLKEVNTEAKKVILSSCELDYDYLVMANGTKSNFFGMKNIEENALPMKSINQAVKLRNYLLREAERFINSNDEVEKRKMSNIVISGAGPSGVEVAGMLAEMRNTILNDIYPEFKDQKMDIYLVDGSPSVLPPMREKSQKYSKKSLEEMGIHVKLNKLVSDYKDDKVIFDDGDTIETKTLIWTAGVVGTQFKGLPEDSYDKGNRLMVDEFFKVKNTENIFAIGDASVMKSDPNFPEGHPQLASVATQQGKLLAKNFKSIANHEKPKAFIYNDKGTMAIIGKSKAVADLTTPEKTITGWFAWFTWLFIHLFLLINYRNRISTMWNWTTAYFSKGQANGLIIGKTAEGSMPELKKQTEV</sequence>
<protein>
    <recommendedName>
        <fullName evidence="2">NADH:ubiquinone reductase (non-electrogenic)</fullName>
        <ecNumber evidence="2">1.6.5.9</ecNumber>
    </recommendedName>
</protein>
<dbReference type="PRINTS" id="PR00368">
    <property type="entry name" value="FADPNR"/>
</dbReference>
<keyword evidence="5" id="KW-0809">Transit peptide</keyword>
<evidence type="ECO:0000256" key="5">
    <source>
        <dbReference type="ARBA" id="ARBA00022946"/>
    </source>
</evidence>
<dbReference type="Proteomes" id="UP000198820">
    <property type="component" value="Unassembled WGS sequence"/>
</dbReference>
<name>A0A1H3WHJ3_9FLAO</name>
<dbReference type="STRING" id="908615.SAMN05421540_1026"/>